<dbReference type="EMBL" id="JNVN01000310">
    <property type="protein sequence ID" value="KHJ35663.1"/>
    <property type="molecule type" value="Genomic_DNA"/>
</dbReference>
<name>A0A0B1PBN0_UNCNE</name>
<dbReference type="HOGENOM" id="CLU_1876977_0_0_1"/>
<accession>A0A0B1PBN0</accession>
<dbReference type="AlphaFoldDB" id="A0A0B1PBN0"/>
<evidence type="ECO:0000313" key="1">
    <source>
        <dbReference type="EMBL" id="KHJ35663.1"/>
    </source>
</evidence>
<sequence length="136" mass="15101">MVTDLQAQLITAFQQSWQNLASAIRGHQFPDDLNPEPLQSSIASTTDTPEKKMVCSLLICYDVKFGEMKAQLESSNNKNSKSASELVHAQGQVIELNKAISLAQQEILHLSQSSSLKNQQLEARLLDISNLKYKLS</sequence>
<reference evidence="1 2" key="1">
    <citation type="journal article" date="2014" name="BMC Genomics">
        <title>Adaptive genomic structural variation in the grape powdery mildew pathogen, Erysiphe necator.</title>
        <authorList>
            <person name="Jones L."/>
            <person name="Riaz S."/>
            <person name="Morales-Cruz A."/>
            <person name="Amrine K.C."/>
            <person name="McGuire B."/>
            <person name="Gubler W.D."/>
            <person name="Walker M.A."/>
            <person name="Cantu D."/>
        </authorList>
    </citation>
    <scope>NUCLEOTIDE SEQUENCE [LARGE SCALE GENOMIC DNA]</scope>
    <source>
        <strain evidence="2">c</strain>
    </source>
</reference>
<proteinExistence type="predicted"/>
<keyword evidence="2" id="KW-1185">Reference proteome</keyword>
<comment type="caution">
    <text evidence="1">The sequence shown here is derived from an EMBL/GenBank/DDBJ whole genome shotgun (WGS) entry which is preliminary data.</text>
</comment>
<protein>
    <submittedName>
        <fullName evidence="1">Putative chromosome segregation protein</fullName>
    </submittedName>
</protein>
<evidence type="ECO:0000313" key="2">
    <source>
        <dbReference type="Proteomes" id="UP000030854"/>
    </source>
</evidence>
<gene>
    <name evidence="1" type="ORF">EV44_g3214</name>
</gene>
<dbReference type="Proteomes" id="UP000030854">
    <property type="component" value="Unassembled WGS sequence"/>
</dbReference>
<organism evidence="1 2">
    <name type="scientific">Uncinula necator</name>
    <name type="common">Grape powdery mildew</name>
    <dbReference type="NCBI Taxonomy" id="52586"/>
    <lineage>
        <taxon>Eukaryota</taxon>
        <taxon>Fungi</taxon>
        <taxon>Dikarya</taxon>
        <taxon>Ascomycota</taxon>
        <taxon>Pezizomycotina</taxon>
        <taxon>Leotiomycetes</taxon>
        <taxon>Erysiphales</taxon>
        <taxon>Erysiphaceae</taxon>
        <taxon>Erysiphe</taxon>
    </lineage>
</organism>